<dbReference type="PANTHER" id="PTHR33744">
    <property type="entry name" value="CARBOHYDRATE DIACID REGULATOR"/>
    <property type="match status" value="1"/>
</dbReference>
<dbReference type="EMBL" id="PKQJ01000007">
    <property type="protein sequence ID" value="PLC46335.1"/>
    <property type="molecule type" value="Genomic_DNA"/>
</dbReference>
<dbReference type="KEGG" id="lcs:LCBD_2534"/>
<feature type="domain" description="Purine catabolism PurC-like" evidence="1">
    <location>
        <begin position="28"/>
        <end position="126"/>
    </location>
</feature>
<dbReference type="InterPro" id="IPR012914">
    <property type="entry name" value="PucR_dom"/>
</dbReference>
<dbReference type="InterPro" id="IPR042070">
    <property type="entry name" value="PucR_C-HTH_sf"/>
</dbReference>
<evidence type="ECO:0000313" key="5">
    <source>
        <dbReference type="Proteomes" id="UP000234512"/>
    </source>
</evidence>
<dbReference type="Pfam" id="PF13556">
    <property type="entry name" value="HTH_30"/>
    <property type="match status" value="1"/>
</dbReference>
<sequence length="394" mass="45591">MIFIIDLKFVLGHQHNRLIAINAVALEGKPVSSITIMDNLSVHQWLRGGEMVLVGSHTLPRENNQLRELLTELQQNHACCLIIKYINNSFELFPNLIKFSEKIGLPIFRLPKQTTYLEIMNDVNTLLFRERQSRHLAMLDLIHLLKTDNPLDQDFDYLSSLKNIDLYKQDVQVVQIIFHATLTPSQRVRDLYSLTGQLHTIFTTAVHQATLSTYFVIETASGATAILFMAPRQRKDKLSTIPPYFRSLTQIQAAYTDLYFGVSDIQPARQLQTANQEASFSIKVAKLFNPQKKLILFHDVALWSMINNAQQSTSTKLIPMRLKDILQNPELFKTLRVFFQNNESVKNTSRILYTHPNTIRYRLKEIMLKTGLDYRKTDDKFYLYVAVITKMLNQ</sequence>
<dbReference type="EMBL" id="CP050500">
    <property type="protein sequence ID" value="QOP56220.1"/>
    <property type="molecule type" value="Genomic_DNA"/>
</dbReference>
<dbReference type="Proteomes" id="UP000234512">
    <property type="component" value="Unassembled WGS sequence"/>
</dbReference>
<evidence type="ECO:0000313" key="3">
    <source>
        <dbReference type="EMBL" id="PLC46335.1"/>
    </source>
</evidence>
<dbReference type="RefSeq" id="WP_003591673.1">
    <property type="nucleotide sequence ID" value="NZ_CP050500.1"/>
</dbReference>
<proteinExistence type="predicted"/>
<dbReference type="Pfam" id="PF07905">
    <property type="entry name" value="PucR"/>
    <property type="match status" value="1"/>
</dbReference>
<dbReference type="AlphaFoldDB" id="A0AB36XAS1"/>
<dbReference type="KEGG" id="lce:LC2W_2515"/>
<evidence type="ECO:0000259" key="2">
    <source>
        <dbReference type="Pfam" id="PF13556"/>
    </source>
</evidence>
<reference evidence="4 6" key="2">
    <citation type="submission" date="2020-03" db="EMBL/GenBank/DDBJ databases">
        <title>Complete genome sequence of Lactobacillus paracasei strain NFFJ04, isolated from animal feed.</title>
        <authorList>
            <person name="Jung J.Y."/>
        </authorList>
    </citation>
    <scope>NUCLEOTIDE SEQUENCE [LARGE SCALE GENOMIC DNA]</scope>
    <source>
        <strain evidence="4 6">NFFJ04</strain>
    </source>
</reference>
<evidence type="ECO:0000259" key="1">
    <source>
        <dbReference type="Pfam" id="PF07905"/>
    </source>
</evidence>
<evidence type="ECO:0000313" key="6">
    <source>
        <dbReference type="Proteomes" id="UP000593972"/>
    </source>
</evidence>
<protein>
    <submittedName>
        <fullName evidence="3">PucR family transcriptional regulator</fullName>
    </submittedName>
</protein>
<dbReference type="InterPro" id="IPR025736">
    <property type="entry name" value="PucR_C-HTH_dom"/>
</dbReference>
<reference evidence="3 5" key="1">
    <citation type="journal article" date="2018" name="Genome Announc.">
        <title>Draft Genome Sequence of Lactobacillus paracasei DUP 13076, Which Exhibits Potent Antipathogenic Effects against Salmonella enterica Serovars Enteritidis, Typhimurium, and Heidelberg.</title>
        <authorList>
            <person name="Muyyarikkandy M.S."/>
            <person name="Alqahtani F.H."/>
            <person name="Mandoiu I."/>
            <person name="Amalaradjou M.A."/>
        </authorList>
    </citation>
    <scope>NUCLEOTIDE SEQUENCE [LARGE SCALE GENOMIC DNA]</scope>
    <source>
        <strain evidence="3 5">DUP 13076</strain>
    </source>
</reference>
<evidence type="ECO:0000313" key="4">
    <source>
        <dbReference type="EMBL" id="QOP56220.1"/>
    </source>
</evidence>
<organism evidence="3 5">
    <name type="scientific">Lacticaseibacillus paracasei</name>
    <name type="common">Lactobacillus paracasei</name>
    <dbReference type="NCBI Taxonomy" id="1597"/>
    <lineage>
        <taxon>Bacteria</taxon>
        <taxon>Bacillati</taxon>
        <taxon>Bacillota</taxon>
        <taxon>Bacilli</taxon>
        <taxon>Lactobacillales</taxon>
        <taxon>Lactobacillaceae</taxon>
        <taxon>Lacticaseibacillus</taxon>
    </lineage>
</organism>
<dbReference type="PANTHER" id="PTHR33744:SF16">
    <property type="entry name" value="CARBOHYDRATE DIACID REGULATOR"/>
    <property type="match status" value="1"/>
</dbReference>
<dbReference type="InterPro" id="IPR051448">
    <property type="entry name" value="CdaR-like_regulators"/>
</dbReference>
<dbReference type="Proteomes" id="UP000593972">
    <property type="component" value="Chromosome"/>
</dbReference>
<accession>A0AB36XAS1</accession>
<dbReference type="Gene3D" id="1.10.10.2840">
    <property type="entry name" value="PucR C-terminal helix-turn-helix domain"/>
    <property type="match status" value="1"/>
</dbReference>
<feature type="domain" description="PucR C-terminal helix-turn-helix" evidence="2">
    <location>
        <begin position="331"/>
        <end position="387"/>
    </location>
</feature>
<name>A0AB36XAS1_LACPA</name>
<gene>
    <name evidence="3" type="ORF">C0Q90_07435</name>
    <name evidence="4" type="ORF">HCJ88_10765</name>
</gene>